<dbReference type="AlphaFoldDB" id="F8NFZ9"/>
<dbReference type="KEGG" id="sla:SERLADRAFT_364701"/>
<dbReference type="OrthoDB" id="7344096at2759"/>
<feature type="region of interest" description="Disordered" evidence="1">
    <location>
        <begin position="85"/>
        <end position="106"/>
    </location>
</feature>
<proteinExistence type="predicted"/>
<protein>
    <submittedName>
        <fullName evidence="2">Uncharacterized protein</fullName>
    </submittedName>
</protein>
<dbReference type="RefSeq" id="XP_007312853.1">
    <property type="nucleotide sequence ID" value="XM_007312791.1"/>
</dbReference>
<evidence type="ECO:0000256" key="1">
    <source>
        <dbReference type="SAM" id="MobiDB-lite"/>
    </source>
</evidence>
<reference evidence="2" key="1">
    <citation type="submission" date="2011-04" db="EMBL/GenBank/DDBJ databases">
        <title>Evolution of plant cell wall degrading machinery underlies the functional diversity of forest fungi.</title>
        <authorList>
            <consortium name="US DOE Joint Genome Institute (JGI-PGF)"/>
            <person name="Eastwood D.C."/>
            <person name="Floudas D."/>
            <person name="Binder M."/>
            <person name="Majcherczyk A."/>
            <person name="Schneider P."/>
            <person name="Aerts A."/>
            <person name="Asiegbu F.O."/>
            <person name="Baker S.E."/>
            <person name="Barry K."/>
            <person name="Bendiksby M."/>
            <person name="Blumentritt M."/>
            <person name="Coutinho P.M."/>
            <person name="Cullen D."/>
            <person name="Cullen D."/>
            <person name="Gathman A."/>
            <person name="Goodell B."/>
            <person name="Henrissat B."/>
            <person name="Ihrmark K."/>
            <person name="Kauserud H."/>
            <person name="Kohler A."/>
            <person name="LaButti K."/>
            <person name="Lapidus A."/>
            <person name="Lavin J.L."/>
            <person name="Lee Y.-H."/>
            <person name="Lindquist E."/>
            <person name="Lilly W."/>
            <person name="Lucas S."/>
            <person name="Morin E."/>
            <person name="Murat C."/>
            <person name="Oguiza J.A."/>
            <person name="Park J."/>
            <person name="Pisabarro A.G."/>
            <person name="Riley R."/>
            <person name="Rosling A."/>
            <person name="Salamov A."/>
            <person name="Schmidt O."/>
            <person name="Schmutz J."/>
            <person name="Skrede I."/>
            <person name="Stenlid J."/>
            <person name="Wiebenga A."/>
            <person name="Xie X."/>
            <person name="Kues U."/>
            <person name="Hibbett D.S."/>
            <person name="Hoffmeister D."/>
            <person name="Hogberg N."/>
            <person name="Martin F."/>
            <person name="Grigoriev I.V."/>
            <person name="Watkinson S.C."/>
        </authorList>
    </citation>
    <scope>NUCLEOTIDE SEQUENCE</scope>
    <source>
        <strain evidence="2">S7.9</strain>
    </source>
</reference>
<accession>F8NFZ9</accession>
<evidence type="ECO:0000313" key="2">
    <source>
        <dbReference type="EMBL" id="EGO30969.1"/>
    </source>
</evidence>
<dbReference type="Proteomes" id="UP000008064">
    <property type="component" value="Unassembled WGS sequence"/>
</dbReference>
<gene>
    <name evidence="2" type="ORF">SERLADRAFT_364701</name>
</gene>
<dbReference type="GeneID" id="18810065"/>
<sequence length="121" mass="14063">MRMDNFHEKETYRGEESAQVHAAIQIQRAWRRRHTQTAHSFQNTDARWKDTAIHTQLKLNRIAAYKGKNDPLTRWKRSKFFAGQIQGSDSVSTSSPGESPITRDNSKKILETQHWLELVDG</sequence>
<feature type="compositionally biased region" description="Polar residues" evidence="1">
    <location>
        <begin position="85"/>
        <end position="97"/>
    </location>
</feature>
<organism>
    <name type="scientific">Serpula lacrymans var. lacrymans (strain S7.9)</name>
    <name type="common">Dry rot fungus</name>
    <dbReference type="NCBI Taxonomy" id="578457"/>
    <lineage>
        <taxon>Eukaryota</taxon>
        <taxon>Fungi</taxon>
        <taxon>Dikarya</taxon>
        <taxon>Basidiomycota</taxon>
        <taxon>Agaricomycotina</taxon>
        <taxon>Agaricomycetes</taxon>
        <taxon>Agaricomycetidae</taxon>
        <taxon>Boletales</taxon>
        <taxon>Coniophorineae</taxon>
        <taxon>Serpulaceae</taxon>
        <taxon>Serpula</taxon>
    </lineage>
</organism>
<dbReference type="HOGENOM" id="CLU_150183_0_0_1"/>
<dbReference type="EMBL" id="GL945428">
    <property type="protein sequence ID" value="EGO30969.1"/>
    <property type="molecule type" value="Genomic_DNA"/>
</dbReference>
<name>F8NFZ9_SERL9</name>